<evidence type="ECO:0000256" key="20">
    <source>
        <dbReference type="SAM" id="Coils"/>
    </source>
</evidence>
<keyword evidence="6 19" id="KW-0547">Nucleotide-binding</keyword>
<keyword evidence="7 19" id="KW-0067">ATP-binding</keyword>
<dbReference type="SUPFAM" id="SSF50084">
    <property type="entry name" value="Myosin S1 fragment, N-terminal domain"/>
    <property type="match status" value="1"/>
</dbReference>
<dbReference type="Gene3D" id="6.10.250.2420">
    <property type="match status" value="1"/>
</dbReference>
<evidence type="ECO:0000256" key="14">
    <source>
        <dbReference type="ARBA" id="ARBA00038612"/>
    </source>
</evidence>
<evidence type="ECO:0000256" key="9">
    <source>
        <dbReference type="ARBA" id="ARBA00023123"/>
    </source>
</evidence>
<dbReference type="GO" id="GO:0000146">
    <property type="term" value="F:microfilament motor activity"/>
    <property type="evidence" value="ECO:0007669"/>
    <property type="project" value="TreeGrafter"/>
</dbReference>
<dbReference type="FunFam" id="1.20.5.370:FF:000007">
    <property type="entry name" value="Myosin heavy chain"/>
    <property type="match status" value="1"/>
</dbReference>
<keyword evidence="12" id="KW-0514">Muscle protein</keyword>
<dbReference type="Gene3D" id="2.30.30.360">
    <property type="entry name" value="Myosin S1 fragment, N-terminal"/>
    <property type="match status" value="1"/>
</dbReference>
<dbReference type="FunFam" id="1.20.5.370:FF:000003">
    <property type="entry name" value="Myosin heavy chain"/>
    <property type="match status" value="1"/>
</dbReference>
<keyword evidence="8 20" id="KW-0175">Coiled coil</keyword>
<dbReference type="InterPro" id="IPR014751">
    <property type="entry name" value="XRCC4-like_C"/>
</dbReference>
<dbReference type="CDD" id="cd01377">
    <property type="entry name" value="MYSc_class_II"/>
    <property type="match status" value="1"/>
</dbReference>
<keyword evidence="10" id="KW-0472">Membrane</keyword>
<feature type="region of interest" description="Disordered" evidence="21">
    <location>
        <begin position="1849"/>
        <end position="1880"/>
    </location>
</feature>
<dbReference type="Pfam" id="PF02736">
    <property type="entry name" value="Myosin_N"/>
    <property type="match status" value="1"/>
</dbReference>
<comment type="similarity">
    <text evidence="3 19">Belongs to the TRAFAC class myosin-kinesin ATPase superfamily. Myosin family.</text>
</comment>
<dbReference type="PANTHER" id="PTHR45615">
    <property type="entry name" value="MYOSIN HEAVY CHAIN, NON-MUSCLE"/>
    <property type="match status" value="1"/>
</dbReference>
<dbReference type="FunFam" id="1.20.5.370:FF:000002">
    <property type="entry name" value="Myosin heavy chain"/>
    <property type="match status" value="1"/>
</dbReference>
<dbReference type="PANTHER" id="PTHR45615:SF44">
    <property type="entry name" value="MYOSIN HEAVY CHAIN 4-RELATED"/>
    <property type="match status" value="1"/>
</dbReference>
<keyword evidence="24" id="KW-1185">Reference proteome</keyword>
<evidence type="ECO:0000256" key="16">
    <source>
        <dbReference type="ARBA" id="ARBA00073369"/>
    </source>
</evidence>
<evidence type="ECO:0000256" key="5">
    <source>
        <dbReference type="ARBA" id="ARBA00022490"/>
    </source>
</evidence>
<dbReference type="Gene3D" id="1.20.5.340">
    <property type="match status" value="4"/>
</dbReference>
<reference evidence="23" key="1">
    <citation type="submission" date="2025-08" db="UniProtKB">
        <authorList>
            <consortium name="Ensembl"/>
        </authorList>
    </citation>
    <scope>IDENTIFICATION</scope>
</reference>
<dbReference type="GeneTree" id="ENSGT00940000163461"/>
<gene>
    <name evidence="23" type="primary">LOC115542545</name>
</gene>
<dbReference type="InterPro" id="IPR002928">
    <property type="entry name" value="Myosin_tail"/>
</dbReference>
<evidence type="ECO:0000256" key="19">
    <source>
        <dbReference type="PROSITE-ProRule" id="PRU00782"/>
    </source>
</evidence>
<dbReference type="GO" id="GO:0016020">
    <property type="term" value="C:membrane"/>
    <property type="evidence" value="ECO:0007669"/>
    <property type="project" value="UniProtKB-SubCell"/>
</dbReference>
<dbReference type="Gene3D" id="1.10.10.820">
    <property type="match status" value="1"/>
</dbReference>
<evidence type="ECO:0000313" key="23">
    <source>
        <dbReference type="Ensembl" id="ENSGMOP00000051881.1"/>
    </source>
</evidence>
<evidence type="ECO:0000256" key="6">
    <source>
        <dbReference type="ARBA" id="ARBA00022741"/>
    </source>
</evidence>
<comment type="function">
    <text evidence="15">Involved in muscle contraction.</text>
</comment>
<dbReference type="SMART" id="SM00242">
    <property type="entry name" value="MYSc"/>
    <property type="match status" value="1"/>
</dbReference>
<dbReference type="GO" id="GO:0032982">
    <property type="term" value="C:myosin filament"/>
    <property type="evidence" value="ECO:0007669"/>
    <property type="project" value="UniProtKB-KW"/>
</dbReference>
<comment type="subunit">
    <text evidence="14">Muscle myosin is a hexameric protein that consists of 2 heavy chain subunits (MHC), 2 alkali light chain subunits (MLC) and 2 regulatory light chain subunits (MLC-2).</text>
</comment>
<feature type="coiled-coil region" evidence="20">
    <location>
        <begin position="1243"/>
        <end position="1601"/>
    </location>
</feature>
<dbReference type="Ensembl" id="ENSGMOT00000032264.1">
    <property type="protein sequence ID" value="ENSGMOP00000051881.1"/>
    <property type="gene ID" value="ENSGMOG00000026237.1"/>
</dbReference>
<evidence type="ECO:0000256" key="2">
    <source>
        <dbReference type="ARBA" id="ARBA00004657"/>
    </source>
</evidence>
<reference evidence="23" key="2">
    <citation type="submission" date="2025-09" db="UniProtKB">
        <authorList>
            <consortium name="Ensembl"/>
        </authorList>
    </citation>
    <scope>IDENTIFICATION</scope>
</reference>
<evidence type="ECO:0000256" key="18">
    <source>
        <dbReference type="ARBA" id="ARBA00081302"/>
    </source>
</evidence>
<evidence type="ECO:0000256" key="15">
    <source>
        <dbReference type="ARBA" id="ARBA00056608"/>
    </source>
</evidence>
<evidence type="ECO:0000256" key="3">
    <source>
        <dbReference type="ARBA" id="ARBA00008314"/>
    </source>
</evidence>
<dbReference type="FunFam" id="1.20.5.370:FF:000001">
    <property type="entry name" value="Myosin heavy chain"/>
    <property type="match status" value="1"/>
</dbReference>
<evidence type="ECO:0000256" key="7">
    <source>
        <dbReference type="ARBA" id="ARBA00022840"/>
    </source>
</evidence>
<evidence type="ECO:0000256" key="4">
    <source>
        <dbReference type="ARBA" id="ARBA00022433"/>
    </source>
</evidence>
<feature type="binding site" evidence="19">
    <location>
        <begin position="125"/>
        <end position="132"/>
    </location>
    <ligand>
        <name>ATP</name>
        <dbReference type="ChEBI" id="CHEBI:30616"/>
    </ligand>
</feature>
<dbReference type="FunFam" id="1.20.5.340:FF:000013">
    <property type="entry name" value="Myosin heavy chain"/>
    <property type="match status" value="1"/>
</dbReference>
<evidence type="ECO:0000256" key="8">
    <source>
        <dbReference type="ARBA" id="ARBA00023054"/>
    </source>
</evidence>
<sequence>MSTDAEMAYYGKAAIFLRKPEKERLESQSAPFDAKSAAYVTDAKELYVKCTILKKDGGKVTVKERTVKEDDVTPMNPPKYDKIEDMAMMTHLNEASVLYNLKELAPSVRSGEHAYWYNQSVLITGESGAGKTVNTKRVIQYFATIAVSSDKKKDQAPGKIQGSLEDQIIAANPLLEAYGNAKTVRNDNSSRFGKFIRIHFGATGKLASADIETYLLEKSRVTFQLPDERGYHIFYQMMTNHKPEIVEMSLITTNPYDFPMCSQGHITVASIDDKEELDATDDAIDILGFNGEEKMGIYKFTGAVLHHGNMKFKQKQREEQAEPDGNEEADKISYLLGLNSADMLKGLCYPRVKVGNEFVTKGQTVPQVYNSVSALGKSIYERMFLWMVIRINQMLDTKQARSSYIGVLDIAGFEIFDYNSMEQLCINFTNEKLQQFFNHHMFVLEQEEYKKEGIIWEFIDFGMDLAACIELIEKPMGIFSILEEECMFPKASDTSFKNKLYEQHLGKNKAFEKPKPAKGKADADFAMVHYAGTVAYSVTGWLDKNKDPLNDSVIQLYQKSSNKLLPVLYPPVVEEVGGAKKGGKKKGGSMQTVSSQFRENLGKLMTNLRSTHPHFVRCLIPNEIKVPGMMENHLVIHQLRCNGVLEGIRICRKGFPSRILYADFKQRYKVLNASVIPEGQFIDNKKASEKLLGSIDVPHDEYKFGHTKVFFKAGLLGTLEEMRDEKLAALVGMIQALCRGYVMRKEYVKMTERREAIYTIQYNVRSFMNVKHWPWMKVYYKIKPLLKSAETEKELSAMKENYEKMKTDLTTALAKKKELEEKMVALLQEKNDLALQVASVKNLNDTEERCEGLIKSKIQLEAKLKETTERLEDEEEMNAELTAKKRKLEDECSELKKDIDDLELTLAKVEKEKHATENKVKNLTEEMASQDESVAKLTKEKKALQESHQQTLDDLQAEEDKVNTLTKAKTKLEQQVDDLEGSLEQEKKLRMDLERSKRKLEGDLKLAQESIMDLENDKQQSDEKLKKKDFETSQLLSKIEDEQSLSAQLQKKIKELQARIEELEEEIEAERAARAKVEKQRADLSRELEEISERLEEAGGATSAQIEMNKKREAEFQKLRRDLEESTLQHEATAAALRKKQADSVAELGEQIDNLQRVKQKLEKEKSEYKMEIDDLSSNMEAVAKAKGNLEKICRTLEDQLSEIKAKSDENSRQINDISAQRARLLTENGEFGRLLEEKEGLVSQLTRGKQAFTQQIEDLKRLNEEEVKAKNALAHGVQSARHDCDLLREQFEEEQEAKAELQRGMSKANGEVAQWRSKYETDAIQRTEELEESKKKLAQRLQEAEEQIEAVNSKCASLEKTKQRLQGEVEDLMVDVERANGLAANLDKKQRNFDKVLADWKQKYEEGQAELEGTQKEARSLSTELFKMKNSYEEALDQLETLKRENKNLQQEISDLTEQIGETGKSIHELEKSKKQVETEKSEIQTALEEAEGTLEHEESKILRVQLELNQIKGEVDRKLAEKDEEMEQIKRNSLRITDSMQSTLDSEVRSRNDALRIKKKMEGDLNEMEIQLSHANRQAAEAQKQLRNVQGQLKDAQLHLDDAVRGGEDLKEQAAMVDRRNGLMVAEIEELRAALEQTERGRKVAEQELIDASERVGLLHSQNTSLLNTKKKLETDLVQVQGEVDDTVQEARNAEEKAKKAITDAAMMAEELKKEQDTSSHLERMKKNLEVTVKDLQHRLDEAENLAMKGGKKQLQKLESRVRELETEVEGEQRRGVDAVKGVRKYERRVKELTYQTEEDKKNGARLQDLVDKLQLKVKAYKRQAEEAEEQANSYLSKCRKVQHELEEAEERADIAETQVNKLRSKSRDGGKVSSSLY</sequence>
<evidence type="ECO:0000256" key="11">
    <source>
        <dbReference type="ARBA" id="ARBA00023175"/>
    </source>
</evidence>
<evidence type="ECO:0000256" key="17">
    <source>
        <dbReference type="ARBA" id="ARBA00075333"/>
    </source>
</evidence>
<keyword evidence="5" id="KW-0963">Cytoplasm</keyword>
<feature type="region of interest" description="Actin-binding" evidence="19">
    <location>
        <begin position="601"/>
        <end position="623"/>
    </location>
</feature>
<accession>A0A8C5BW31</accession>
<dbReference type="SUPFAM" id="SSF52540">
    <property type="entry name" value="P-loop containing nucleoside triphosphate hydrolases"/>
    <property type="match status" value="1"/>
</dbReference>
<dbReference type="Proteomes" id="UP000694546">
    <property type="component" value="Chromosome 4"/>
</dbReference>
<dbReference type="SUPFAM" id="SSF57997">
    <property type="entry name" value="Tropomyosin"/>
    <property type="match status" value="1"/>
</dbReference>
<evidence type="ECO:0000256" key="21">
    <source>
        <dbReference type="SAM" id="MobiDB-lite"/>
    </source>
</evidence>
<dbReference type="InterPro" id="IPR027417">
    <property type="entry name" value="P-loop_NTPase"/>
</dbReference>
<dbReference type="InterPro" id="IPR001609">
    <property type="entry name" value="Myosin_head_motor_dom-like"/>
</dbReference>
<dbReference type="FunFam" id="1.20.58.530:FF:000001">
    <property type="entry name" value="Myosin heavy chain"/>
    <property type="match status" value="1"/>
</dbReference>
<dbReference type="Gene3D" id="1.20.58.530">
    <property type="match status" value="1"/>
</dbReference>
<proteinExistence type="inferred from homology"/>
<dbReference type="InterPro" id="IPR008989">
    <property type="entry name" value="Myosin_S1_N"/>
</dbReference>
<organism evidence="23 24">
    <name type="scientific">Gadus morhua</name>
    <name type="common">Atlantic cod</name>
    <dbReference type="NCBI Taxonomy" id="8049"/>
    <lineage>
        <taxon>Eukaryota</taxon>
        <taxon>Metazoa</taxon>
        <taxon>Chordata</taxon>
        <taxon>Craniata</taxon>
        <taxon>Vertebrata</taxon>
        <taxon>Euteleostomi</taxon>
        <taxon>Actinopterygii</taxon>
        <taxon>Neopterygii</taxon>
        <taxon>Teleostei</taxon>
        <taxon>Neoteleostei</taxon>
        <taxon>Acanthomorphata</taxon>
        <taxon>Zeiogadaria</taxon>
        <taxon>Gadariae</taxon>
        <taxon>Gadiformes</taxon>
        <taxon>Gadoidei</taxon>
        <taxon>Gadidae</taxon>
        <taxon>Gadus</taxon>
    </lineage>
</organism>
<dbReference type="GO" id="GO:0051015">
    <property type="term" value="F:actin filament binding"/>
    <property type="evidence" value="ECO:0007669"/>
    <property type="project" value="InterPro"/>
</dbReference>
<dbReference type="InterPro" id="IPR004009">
    <property type="entry name" value="SH3_Myosin"/>
</dbReference>
<dbReference type="FunFam" id="1.10.10.820:FF:000001">
    <property type="entry name" value="Myosin heavy chain"/>
    <property type="match status" value="1"/>
</dbReference>
<dbReference type="Pfam" id="PF00063">
    <property type="entry name" value="Myosin_head"/>
    <property type="match status" value="1"/>
</dbReference>
<evidence type="ECO:0000256" key="1">
    <source>
        <dbReference type="ARBA" id="ARBA00004170"/>
    </source>
</evidence>
<dbReference type="InterPro" id="IPR036961">
    <property type="entry name" value="Kinesin_motor_dom_sf"/>
</dbReference>
<dbReference type="GO" id="GO:0016460">
    <property type="term" value="C:myosin II complex"/>
    <property type="evidence" value="ECO:0007669"/>
    <property type="project" value="TreeGrafter"/>
</dbReference>
<dbReference type="Gene3D" id="3.40.850.10">
    <property type="entry name" value="Kinesin motor domain"/>
    <property type="match status" value="1"/>
</dbReference>
<dbReference type="FunFam" id="1.20.120.720:FF:000001">
    <property type="entry name" value="Myosin heavy chain, muscle"/>
    <property type="match status" value="1"/>
</dbReference>
<dbReference type="GO" id="GO:0005524">
    <property type="term" value="F:ATP binding"/>
    <property type="evidence" value="ECO:0007669"/>
    <property type="project" value="UniProtKB-UniRule"/>
</dbReference>
<protein>
    <recommendedName>
        <fullName evidence="16">Myosin-7B</fullName>
    </recommendedName>
    <alternativeName>
        <fullName evidence="18">Myosin cardiac muscle beta chain</fullName>
    </alternativeName>
    <alternativeName>
        <fullName evidence="17">Myosin heavy chain 7B, cardiac muscle beta isoform</fullName>
    </alternativeName>
</protein>
<dbReference type="PROSITE" id="PS50096">
    <property type="entry name" value="IQ"/>
    <property type="match status" value="1"/>
</dbReference>
<dbReference type="FunFam" id="1.20.5.370:FF:000008">
    <property type="entry name" value="Myosin heavy chain"/>
    <property type="match status" value="1"/>
</dbReference>
<feature type="domain" description="Myosin motor" evidence="22">
    <location>
        <begin position="1"/>
        <end position="724"/>
    </location>
</feature>
<dbReference type="FunFam" id="1.20.5.340:FF:000003">
    <property type="entry name" value="Myosin heavy chain"/>
    <property type="match status" value="1"/>
</dbReference>
<comment type="subcellular location">
    <subcellularLocation>
        <location evidence="2">Cytoplasm</location>
        <location evidence="2">Myofibril</location>
    </subcellularLocation>
    <subcellularLocation>
        <location evidence="1">Membrane</location>
        <topology evidence="1">Peripheral membrane protein</topology>
    </subcellularLocation>
</comment>
<evidence type="ECO:0000256" key="13">
    <source>
        <dbReference type="ARBA" id="ARBA00023203"/>
    </source>
</evidence>
<keyword evidence="11 19" id="KW-0505">Motor protein</keyword>
<evidence type="ECO:0000256" key="12">
    <source>
        <dbReference type="ARBA" id="ARBA00023179"/>
    </source>
</evidence>
<dbReference type="SUPFAM" id="SSF90257">
    <property type="entry name" value="Myosin rod fragments"/>
    <property type="match status" value="4"/>
</dbReference>
<keyword evidence="9 19" id="KW-0518">Myosin</keyword>
<dbReference type="GO" id="GO:0030016">
    <property type="term" value="C:myofibril"/>
    <property type="evidence" value="ECO:0007669"/>
    <property type="project" value="UniProtKB-SubCell"/>
</dbReference>
<dbReference type="FunFam" id="1.20.5.340:FF:000019">
    <property type="entry name" value="Myosin heavy chain, isoform G"/>
    <property type="match status" value="1"/>
</dbReference>
<feature type="coiled-coil region" evidence="20">
    <location>
        <begin position="788"/>
        <end position="1214"/>
    </location>
</feature>
<evidence type="ECO:0000259" key="22">
    <source>
        <dbReference type="PROSITE" id="PS51456"/>
    </source>
</evidence>
<dbReference type="FunFam" id="1.20.5.340:FF:000002">
    <property type="entry name" value="Myosin heavy chain"/>
    <property type="match status" value="1"/>
</dbReference>
<dbReference type="FunFam" id="1.20.5.4820:FF:000001">
    <property type="entry name" value="Myosin heavy chain"/>
    <property type="match status" value="1"/>
</dbReference>
<name>A0A8C5BW31_GADMO</name>
<dbReference type="Gene3D" id="1.20.5.4820">
    <property type="match status" value="1"/>
</dbReference>
<dbReference type="FunFam" id="1.20.5.340:FF:000006">
    <property type="entry name" value="Myosin heavy chain"/>
    <property type="match status" value="1"/>
</dbReference>
<evidence type="ECO:0000256" key="10">
    <source>
        <dbReference type="ARBA" id="ARBA00023136"/>
    </source>
</evidence>
<keyword evidence="13 19" id="KW-0009">Actin-binding</keyword>
<evidence type="ECO:0000313" key="24">
    <source>
        <dbReference type="Proteomes" id="UP000694546"/>
    </source>
</evidence>
<dbReference type="PRINTS" id="PR00193">
    <property type="entry name" value="MYOSINHEAVY"/>
</dbReference>
<dbReference type="Gene3D" id="1.20.120.720">
    <property type="entry name" value="Myosin VI head, motor domain, U50 subdomain"/>
    <property type="match status" value="1"/>
</dbReference>
<dbReference type="Pfam" id="PF01576">
    <property type="entry name" value="Myosin_tail_1"/>
    <property type="match status" value="1"/>
</dbReference>
<dbReference type="Gene3D" id="1.20.5.370">
    <property type="match status" value="5"/>
</dbReference>
<keyword evidence="4" id="KW-0787">Thick filament</keyword>
<dbReference type="PROSITE" id="PS51456">
    <property type="entry name" value="MYOSIN_MOTOR"/>
    <property type="match status" value="1"/>
</dbReference>